<proteinExistence type="predicted"/>
<dbReference type="Gramene" id="KVH91752">
    <property type="protein sequence ID" value="KVH91752"/>
    <property type="gene ID" value="Ccrd_006222"/>
</dbReference>
<evidence type="ECO:0000313" key="2">
    <source>
        <dbReference type="Proteomes" id="UP000243975"/>
    </source>
</evidence>
<organism evidence="1 2">
    <name type="scientific">Cynara cardunculus var. scolymus</name>
    <name type="common">Globe artichoke</name>
    <name type="synonym">Cynara scolymus</name>
    <dbReference type="NCBI Taxonomy" id="59895"/>
    <lineage>
        <taxon>Eukaryota</taxon>
        <taxon>Viridiplantae</taxon>
        <taxon>Streptophyta</taxon>
        <taxon>Embryophyta</taxon>
        <taxon>Tracheophyta</taxon>
        <taxon>Spermatophyta</taxon>
        <taxon>Magnoliopsida</taxon>
        <taxon>eudicotyledons</taxon>
        <taxon>Gunneridae</taxon>
        <taxon>Pentapetalae</taxon>
        <taxon>asterids</taxon>
        <taxon>campanulids</taxon>
        <taxon>Asterales</taxon>
        <taxon>Asteraceae</taxon>
        <taxon>Carduoideae</taxon>
        <taxon>Cardueae</taxon>
        <taxon>Carduinae</taxon>
        <taxon>Cynara</taxon>
    </lineage>
</organism>
<comment type="caution">
    <text evidence="1">The sequence shown here is derived from an EMBL/GenBank/DDBJ whole genome shotgun (WGS) entry which is preliminary data.</text>
</comment>
<gene>
    <name evidence="1" type="ORF">Ccrd_006222</name>
</gene>
<dbReference type="EMBL" id="LEKV01004907">
    <property type="protein sequence ID" value="KVH91752.1"/>
    <property type="molecule type" value="Genomic_DNA"/>
</dbReference>
<sequence length="65" mass="7432">MVFPSIDLLLYKILTSLLEELQASLHLHIENLFNIPHLQILIGILVCCLTLEKLKKSLFLKVSNC</sequence>
<evidence type="ECO:0000313" key="1">
    <source>
        <dbReference type="EMBL" id="KVH91752.1"/>
    </source>
</evidence>
<reference evidence="1 2" key="1">
    <citation type="journal article" date="2016" name="Sci. Rep.">
        <title>The genome sequence of the outbreeding globe artichoke constructed de novo incorporating a phase-aware low-pass sequencing strategy of F1 progeny.</title>
        <authorList>
            <person name="Scaglione D."/>
            <person name="Reyes-Chin-Wo S."/>
            <person name="Acquadro A."/>
            <person name="Froenicke L."/>
            <person name="Portis E."/>
            <person name="Beitel C."/>
            <person name="Tirone M."/>
            <person name="Mauro R."/>
            <person name="Lo Monaco A."/>
            <person name="Mauromicale G."/>
            <person name="Faccioli P."/>
            <person name="Cattivelli L."/>
            <person name="Rieseberg L."/>
            <person name="Michelmore R."/>
            <person name="Lanteri S."/>
        </authorList>
    </citation>
    <scope>NUCLEOTIDE SEQUENCE [LARGE SCALE GENOMIC DNA]</scope>
    <source>
        <strain evidence="1">2C</strain>
    </source>
</reference>
<accession>A0A118JUU7</accession>
<dbReference type="AlphaFoldDB" id="A0A118JUU7"/>
<keyword evidence="2" id="KW-1185">Reference proteome</keyword>
<protein>
    <submittedName>
        <fullName evidence="1">Uncharacterized protein</fullName>
    </submittedName>
</protein>
<name>A0A118JUU7_CYNCS</name>
<dbReference type="Proteomes" id="UP000243975">
    <property type="component" value="Unassembled WGS sequence"/>
</dbReference>